<gene>
    <name evidence="1" type="ordered locus">HVO_A0614</name>
</gene>
<keyword evidence="1" id="KW-0614">Plasmid</keyword>
<keyword evidence="2" id="KW-1185">Reference proteome</keyword>
<dbReference type="EnsemblBacteria" id="ADE02036">
    <property type="protein sequence ID" value="ADE02036"/>
    <property type="gene ID" value="HVO_A0614"/>
</dbReference>
<evidence type="ECO:0000313" key="2">
    <source>
        <dbReference type="Proteomes" id="UP000008243"/>
    </source>
</evidence>
<dbReference type="KEGG" id="hvo:HVO_A0614"/>
<accession>D4GRS2</accession>
<dbReference type="HOGENOM" id="CLU_3322881_0_0_2"/>
<dbReference type="Proteomes" id="UP000008243">
    <property type="component" value="Plasmid pHV4"/>
</dbReference>
<reference evidence="1 2" key="1">
    <citation type="journal article" date="2010" name="PLoS ONE">
        <title>The complete genome sequence of Haloferax volcanii DS2, a model archaeon.</title>
        <authorList>
            <person name="Hartman A.L."/>
            <person name="Norais C."/>
            <person name="Badger J.H."/>
            <person name="Delmas S."/>
            <person name="Haldenby S."/>
            <person name="Madupu R."/>
            <person name="Robinson J."/>
            <person name="Khouri H."/>
            <person name="Ren Q."/>
            <person name="Lowe T.M."/>
            <person name="Maupin-Furlow J."/>
            <person name="Pohlschroder M."/>
            <person name="Daniels C."/>
            <person name="Pfeiffer F."/>
            <person name="Allers T."/>
            <person name="Eisen J.A."/>
        </authorList>
    </citation>
    <scope>NUCLEOTIDE SEQUENCE [LARGE SCALE GENOMIC DNA]</scope>
    <source>
        <strain evidence="2">ATCC 29605 / DSM 3757 / JCM 8879 / NBRC 14742 / NCIMB 2012 / VKM B-1768 / DS2</strain>
        <plasmid evidence="1">pHV4</plasmid>
    </source>
</reference>
<sequence>MESSRSGSDINLLSEYLLGDGWECDGAKPSCRARLLGA</sequence>
<name>D4GRS2_HALVD</name>
<evidence type="ECO:0000313" key="1">
    <source>
        <dbReference type="EMBL" id="ADE02036.1"/>
    </source>
</evidence>
<proteinExistence type="predicted"/>
<dbReference type="EMBL" id="CP001955">
    <property type="protein sequence ID" value="ADE02036.1"/>
    <property type="molecule type" value="Genomic_DNA"/>
</dbReference>
<dbReference type="AlphaFoldDB" id="D4GRS2"/>
<protein>
    <submittedName>
        <fullName evidence="1">Uncharacterized protein</fullName>
    </submittedName>
</protein>
<organism evidence="1 2">
    <name type="scientific">Haloferax volcanii (strain ATCC 29605 / DSM 3757 / JCM 8879 / NBRC 14742 / NCIMB 2012 / VKM B-1768 / DS2)</name>
    <name type="common">Halobacterium volcanii</name>
    <dbReference type="NCBI Taxonomy" id="309800"/>
    <lineage>
        <taxon>Archaea</taxon>
        <taxon>Methanobacteriati</taxon>
        <taxon>Methanobacteriota</taxon>
        <taxon>Stenosarchaea group</taxon>
        <taxon>Halobacteria</taxon>
        <taxon>Halobacteriales</taxon>
        <taxon>Haloferacaceae</taxon>
        <taxon>Haloferax</taxon>
    </lineage>
</organism>
<geneLocation type="plasmid" evidence="1 2">
    <name>pHV4</name>
</geneLocation>